<sequence length="98" mass="11391">MCNLSVTKRHVGDSPNIWRKGLLTDENKIELFGHQGKCYVWHKPNTSSPLEPHQPENLITLRTPSPPQTWWWQHHAVGMFFVSRDSETGQNLRNDGWS</sequence>
<protein>
    <submittedName>
        <fullName evidence="1">Uncharacterized protein</fullName>
    </submittedName>
</protein>
<dbReference type="EMBL" id="FR906950">
    <property type="protein sequence ID" value="CDQ85773.1"/>
    <property type="molecule type" value="Genomic_DNA"/>
</dbReference>
<organism evidence="1 2">
    <name type="scientific">Oncorhynchus mykiss</name>
    <name type="common">Rainbow trout</name>
    <name type="synonym">Salmo gairdneri</name>
    <dbReference type="NCBI Taxonomy" id="8022"/>
    <lineage>
        <taxon>Eukaryota</taxon>
        <taxon>Metazoa</taxon>
        <taxon>Chordata</taxon>
        <taxon>Craniata</taxon>
        <taxon>Vertebrata</taxon>
        <taxon>Euteleostomi</taxon>
        <taxon>Actinopterygii</taxon>
        <taxon>Neopterygii</taxon>
        <taxon>Teleostei</taxon>
        <taxon>Protacanthopterygii</taxon>
        <taxon>Salmoniformes</taxon>
        <taxon>Salmonidae</taxon>
        <taxon>Salmoninae</taxon>
        <taxon>Oncorhynchus</taxon>
    </lineage>
</organism>
<dbReference type="Proteomes" id="UP000193380">
    <property type="component" value="Unassembled WGS sequence"/>
</dbReference>
<name>A0A060Y1J7_ONCMY</name>
<evidence type="ECO:0000313" key="1">
    <source>
        <dbReference type="EMBL" id="CDQ85773.1"/>
    </source>
</evidence>
<dbReference type="PaxDb" id="8022-A0A060Y1J7"/>
<evidence type="ECO:0000313" key="2">
    <source>
        <dbReference type="Proteomes" id="UP000193380"/>
    </source>
</evidence>
<gene>
    <name evidence="1" type="ORF">GSONMT00055498001</name>
</gene>
<accession>A0A060Y1J7</accession>
<reference evidence="1" key="1">
    <citation type="journal article" date="2014" name="Nat. Commun.">
        <title>The rainbow trout genome provides novel insights into evolution after whole-genome duplication in vertebrates.</title>
        <authorList>
            <person name="Berthelot C."/>
            <person name="Brunet F."/>
            <person name="Chalopin D."/>
            <person name="Juanchich A."/>
            <person name="Bernard M."/>
            <person name="Noel B."/>
            <person name="Bento P."/>
            <person name="Da Silva C."/>
            <person name="Labadie K."/>
            <person name="Alberti A."/>
            <person name="Aury J.M."/>
            <person name="Louis A."/>
            <person name="Dehais P."/>
            <person name="Bardou P."/>
            <person name="Montfort J."/>
            <person name="Klopp C."/>
            <person name="Cabau C."/>
            <person name="Gaspin C."/>
            <person name="Thorgaard G.H."/>
            <person name="Boussaha M."/>
            <person name="Quillet E."/>
            <person name="Guyomard R."/>
            <person name="Galiana D."/>
            <person name="Bobe J."/>
            <person name="Volff J.N."/>
            <person name="Genet C."/>
            <person name="Wincker P."/>
            <person name="Jaillon O."/>
            <person name="Roest Crollius H."/>
            <person name="Guiguen Y."/>
        </authorList>
    </citation>
    <scope>NUCLEOTIDE SEQUENCE [LARGE SCALE GENOMIC DNA]</scope>
</reference>
<proteinExistence type="predicted"/>
<dbReference type="AlphaFoldDB" id="A0A060Y1J7"/>
<reference evidence="1" key="2">
    <citation type="submission" date="2014-03" db="EMBL/GenBank/DDBJ databases">
        <authorList>
            <person name="Genoscope - CEA"/>
        </authorList>
    </citation>
    <scope>NUCLEOTIDE SEQUENCE</scope>
</reference>